<feature type="compositionally biased region" description="Polar residues" evidence="8">
    <location>
        <begin position="175"/>
        <end position="201"/>
    </location>
</feature>
<feature type="compositionally biased region" description="Low complexity" evidence="8">
    <location>
        <begin position="202"/>
        <end position="222"/>
    </location>
</feature>
<keyword evidence="7" id="KW-0539">Nucleus</keyword>
<evidence type="ECO:0000256" key="4">
    <source>
        <dbReference type="ARBA" id="ARBA00022927"/>
    </source>
</evidence>
<sequence>MSSNSDKPLSVSPKRMSPARVVSFLEKHSGKEEREQEMETKQMTVCSNVDIPARPPTPHPFLTVNQTDNSEAKFTETGTRSRVGRLKSPPPPFPPGPVTRSQVSLEPSDKGKTRKFVDPAARPKLIPRTRKRPQPPPAHPSRVDSPEVSPHAAFDNFQQVPTPELNGPGNMAFSFGTSTSKPTVNLGMSTNPPANPGTSLFGQPASQPAAATTSATPNAGGSSQPQIDLAHMRSTTKFEHLTPDIQREIELMDSMIYNQISLAQQVSELIPLVMGAGETIPNGVDFVTQKLEELETGLGNDAEAIVEAKDGGIKKNELEAKAVFRAVDRLKMPRQYQASHTSNEGFGQSSAGGMYSGAGLSGWWNNPQTLRGSVRGANAAGHTMQLPGDDTEEVQGPKSLIDIFNARCNGMEQRIEEQTQLLEQIEQYTRGLQGKVTSKEREVNERLAYGDRDGGAMSEKVHNMQMLRYVFGEVQRSMYDVAEKVAAARDELARLDREGN</sequence>
<dbReference type="InterPro" id="IPR024882">
    <property type="entry name" value="NUP58/p45/49"/>
</dbReference>
<keyword evidence="5" id="KW-0811">Translocation</keyword>
<dbReference type="GO" id="GO:0015031">
    <property type="term" value="P:protein transport"/>
    <property type="evidence" value="ECO:0007669"/>
    <property type="project" value="UniProtKB-KW"/>
</dbReference>
<keyword evidence="6" id="KW-0906">Nuclear pore complex</keyword>
<evidence type="ECO:0000256" key="2">
    <source>
        <dbReference type="ARBA" id="ARBA00022448"/>
    </source>
</evidence>
<evidence type="ECO:0000313" key="9">
    <source>
        <dbReference type="EMBL" id="KIW18657.1"/>
    </source>
</evidence>
<evidence type="ECO:0000256" key="7">
    <source>
        <dbReference type="ARBA" id="ARBA00023242"/>
    </source>
</evidence>
<name>A0A0D2A106_9EURO</name>
<dbReference type="GO" id="GO:0005643">
    <property type="term" value="C:nuclear pore"/>
    <property type="evidence" value="ECO:0007669"/>
    <property type="project" value="UniProtKB-SubCell"/>
</dbReference>
<keyword evidence="3" id="KW-0509">mRNA transport</keyword>
<feature type="compositionally biased region" description="Basic and acidic residues" evidence="8">
    <location>
        <begin position="25"/>
        <end position="40"/>
    </location>
</feature>
<dbReference type="STRING" id="91928.A0A0D2A106"/>
<dbReference type="HOGENOM" id="CLU_539712_0_0_1"/>
<evidence type="ECO:0000256" key="8">
    <source>
        <dbReference type="SAM" id="MobiDB-lite"/>
    </source>
</evidence>
<evidence type="ECO:0000256" key="6">
    <source>
        <dbReference type="ARBA" id="ARBA00023132"/>
    </source>
</evidence>
<evidence type="ECO:0000256" key="1">
    <source>
        <dbReference type="ARBA" id="ARBA00004567"/>
    </source>
</evidence>
<protein>
    <submittedName>
        <fullName evidence="9">Uncharacterized protein</fullName>
    </submittedName>
</protein>
<dbReference type="EMBL" id="KN847493">
    <property type="protein sequence ID" value="KIW18657.1"/>
    <property type="molecule type" value="Genomic_DNA"/>
</dbReference>
<reference evidence="9 10" key="1">
    <citation type="submission" date="2015-01" db="EMBL/GenBank/DDBJ databases">
        <title>The Genome Sequence of Exophiala spinifera CBS89968.</title>
        <authorList>
            <consortium name="The Broad Institute Genomics Platform"/>
            <person name="Cuomo C."/>
            <person name="de Hoog S."/>
            <person name="Gorbushina A."/>
            <person name="Stielow B."/>
            <person name="Teixiera M."/>
            <person name="Abouelleil A."/>
            <person name="Chapman S.B."/>
            <person name="Priest M."/>
            <person name="Young S.K."/>
            <person name="Wortman J."/>
            <person name="Nusbaum C."/>
            <person name="Birren B."/>
        </authorList>
    </citation>
    <scope>NUCLEOTIDE SEQUENCE [LARGE SCALE GENOMIC DNA]</scope>
    <source>
        <strain evidence="9 10">CBS 89968</strain>
    </source>
</reference>
<feature type="compositionally biased region" description="Basic and acidic residues" evidence="8">
    <location>
        <begin position="107"/>
        <end position="117"/>
    </location>
</feature>
<feature type="region of interest" description="Disordered" evidence="8">
    <location>
        <begin position="1"/>
        <end position="226"/>
    </location>
</feature>
<proteinExistence type="predicted"/>
<evidence type="ECO:0000256" key="5">
    <source>
        <dbReference type="ARBA" id="ARBA00023010"/>
    </source>
</evidence>
<dbReference type="RefSeq" id="XP_016238873.1">
    <property type="nucleotide sequence ID" value="XM_016377303.1"/>
</dbReference>
<keyword evidence="4" id="KW-0653">Protein transport</keyword>
<dbReference type="GeneID" id="27330029"/>
<dbReference type="GO" id="GO:0008139">
    <property type="term" value="F:nuclear localization sequence binding"/>
    <property type="evidence" value="ECO:0007669"/>
    <property type="project" value="InterPro"/>
</dbReference>
<accession>A0A0D2A106</accession>
<evidence type="ECO:0000313" key="10">
    <source>
        <dbReference type="Proteomes" id="UP000053328"/>
    </source>
</evidence>
<evidence type="ECO:0000256" key="3">
    <source>
        <dbReference type="ARBA" id="ARBA00022816"/>
    </source>
</evidence>
<keyword evidence="10" id="KW-1185">Reference proteome</keyword>
<feature type="compositionally biased region" description="Pro residues" evidence="8">
    <location>
        <begin position="88"/>
        <end position="97"/>
    </location>
</feature>
<gene>
    <name evidence="9" type="ORF">PV08_02946</name>
</gene>
<dbReference type="PANTHER" id="PTHR13437">
    <property type="entry name" value="NUCLEOPORIN P58/P45 NUCLEOPORIN-LIKE PROTEIN 1"/>
    <property type="match status" value="1"/>
</dbReference>
<dbReference type="Proteomes" id="UP000053328">
    <property type="component" value="Unassembled WGS sequence"/>
</dbReference>
<dbReference type="GO" id="GO:0051028">
    <property type="term" value="P:mRNA transport"/>
    <property type="evidence" value="ECO:0007669"/>
    <property type="project" value="UniProtKB-KW"/>
</dbReference>
<comment type="subcellular location">
    <subcellularLocation>
        <location evidence="1">Nucleus</location>
        <location evidence="1">Nuclear pore complex</location>
    </subcellularLocation>
</comment>
<dbReference type="AlphaFoldDB" id="A0A0D2A106"/>
<keyword evidence="2" id="KW-0813">Transport</keyword>
<dbReference type="VEuPathDB" id="FungiDB:PV08_02946"/>
<organism evidence="9 10">
    <name type="scientific">Exophiala spinifera</name>
    <dbReference type="NCBI Taxonomy" id="91928"/>
    <lineage>
        <taxon>Eukaryota</taxon>
        <taxon>Fungi</taxon>
        <taxon>Dikarya</taxon>
        <taxon>Ascomycota</taxon>
        <taxon>Pezizomycotina</taxon>
        <taxon>Eurotiomycetes</taxon>
        <taxon>Chaetothyriomycetidae</taxon>
        <taxon>Chaetothyriales</taxon>
        <taxon>Herpotrichiellaceae</taxon>
        <taxon>Exophiala</taxon>
    </lineage>
</organism>
<dbReference type="GO" id="GO:0017056">
    <property type="term" value="F:structural constituent of nuclear pore"/>
    <property type="evidence" value="ECO:0007669"/>
    <property type="project" value="InterPro"/>
</dbReference>
<dbReference type="PANTHER" id="PTHR13437:SF2">
    <property type="entry name" value="NUCLEOPORIN P58_P45"/>
    <property type="match status" value="1"/>
</dbReference>
<dbReference type="OrthoDB" id="2538017at2759"/>